<gene>
    <name evidence="2" type="ORF">TWF730_007096</name>
</gene>
<accession>A0AAV9VJ51</accession>
<feature type="region of interest" description="Disordered" evidence="1">
    <location>
        <begin position="428"/>
        <end position="461"/>
    </location>
</feature>
<evidence type="ECO:0000313" key="2">
    <source>
        <dbReference type="EMBL" id="KAK6360981.1"/>
    </source>
</evidence>
<organism evidence="2 3">
    <name type="scientific">Orbilia blumenaviensis</name>
    <dbReference type="NCBI Taxonomy" id="1796055"/>
    <lineage>
        <taxon>Eukaryota</taxon>
        <taxon>Fungi</taxon>
        <taxon>Dikarya</taxon>
        <taxon>Ascomycota</taxon>
        <taxon>Pezizomycotina</taxon>
        <taxon>Orbiliomycetes</taxon>
        <taxon>Orbiliales</taxon>
        <taxon>Orbiliaceae</taxon>
        <taxon>Orbilia</taxon>
    </lineage>
</organism>
<keyword evidence="3" id="KW-1185">Reference proteome</keyword>
<protein>
    <submittedName>
        <fullName evidence="2">Uncharacterized protein</fullName>
    </submittedName>
</protein>
<name>A0AAV9VJ51_9PEZI</name>
<sequence>MSQSRIPPETRPQDESQSPLPKNGFHRHTYRGSARSSSENRHSEASGKDSKNSDPHGRAGAGNKREPISLEDSVSSNVPTQKGKEAASPRRTRKHWDDDDEKISYISEIGHLGSEFDGFEFSAEANKGVEGGDTNRSKEPSNEGDRSDGDESEQKYPREQMQQYHAGLSPSTFIISQTIFKFDLFLTPTEVEWAIGMMRGNPSLWEGRPLSWHLDRAQERMVMQISCSAKNKIGDQYAEEDLNAFIRDISSLAQIEEFGKNFNLTQILGWNMDIQGHEPLTPGGALILLFARNCPSCGLTLQIMCGLNILVSAIVFENIPPRFVSPSVVQTALCKARYEAPRGRSDSSARSIGFGDFGLNNGNDESFVDSAIALAANGEGFRDEVTQRRRIDRSPWSDFNIEPAVLLTTTITRRRPVVVTVMADDDEIMSSPLSSPPLSLHAPSPLSSPLSSPRSDFDFDL</sequence>
<feature type="compositionally biased region" description="Basic and acidic residues" evidence="1">
    <location>
        <begin position="38"/>
        <end position="68"/>
    </location>
</feature>
<feature type="compositionally biased region" description="Basic and acidic residues" evidence="1">
    <location>
        <begin position="133"/>
        <end position="157"/>
    </location>
</feature>
<evidence type="ECO:0000313" key="3">
    <source>
        <dbReference type="Proteomes" id="UP001373714"/>
    </source>
</evidence>
<dbReference type="AlphaFoldDB" id="A0AAV9VJ51"/>
<reference evidence="2 3" key="1">
    <citation type="submission" date="2019-10" db="EMBL/GenBank/DDBJ databases">
        <authorList>
            <person name="Palmer J.M."/>
        </authorList>
    </citation>
    <scope>NUCLEOTIDE SEQUENCE [LARGE SCALE GENOMIC DNA]</scope>
    <source>
        <strain evidence="2 3">TWF730</strain>
    </source>
</reference>
<dbReference type="EMBL" id="JAVHNS010000003">
    <property type="protein sequence ID" value="KAK6360981.1"/>
    <property type="molecule type" value="Genomic_DNA"/>
</dbReference>
<dbReference type="Proteomes" id="UP001373714">
    <property type="component" value="Unassembled WGS sequence"/>
</dbReference>
<feature type="region of interest" description="Disordered" evidence="1">
    <location>
        <begin position="1"/>
        <end position="96"/>
    </location>
</feature>
<evidence type="ECO:0000256" key="1">
    <source>
        <dbReference type="SAM" id="MobiDB-lite"/>
    </source>
</evidence>
<feature type="region of interest" description="Disordered" evidence="1">
    <location>
        <begin position="126"/>
        <end position="157"/>
    </location>
</feature>
<comment type="caution">
    <text evidence="2">The sequence shown here is derived from an EMBL/GenBank/DDBJ whole genome shotgun (WGS) entry which is preliminary data.</text>
</comment>
<feature type="compositionally biased region" description="Low complexity" evidence="1">
    <location>
        <begin position="430"/>
        <end position="454"/>
    </location>
</feature>
<proteinExistence type="predicted"/>